<dbReference type="PRINTS" id="PR00508">
    <property type="entry name" value="S21N4MTFRASE"/>
</dbReference>
<comment type="caution">
    <text evidence="6">The sequence shown here is derived from an EMBL/GenBank/DDBJ whole genome shotgun (WGS) entry which is preliminary data.</text>
</comment>
<organism evidence="6 7">
    <name type="scientific">Siccirubricoccus soli</name>
    <dbReference type="NCBI Taxonomy" id="2899147"/>
    <lineage>
        <taxon>Bacteria</taxon>
        <taxon>Pseudomonadati</taxon>
        <taxon>Pseudomonadota</taxon>
        <taxon>Alphaproteobacteria</taxon>
        <taxon>Acetobacterales</taxon>
        <taxon>Roseomonadaceae</taxon>
        <taxon>Siccirubricoccus</taxon>
    </lineage>
</organism>
<proteinExistence type="predicted"/>
<evidence type="ECO:0000313" key="6">
    <source>
        <dbReference type="EMBL" id="MCO6415233.1"/>
    </source>
</evidence>
<dbReference type="Proteomes" id="UP001523392">
    <property type="component" value="Unassembled WGS sequence"/>
</dbReference>
<dbReference type="EC" id="2.1.1.72" evidence="1"/>
<evidence type="ECO:0000313" key="7">
    <source>
        <dbReference type="Proteomes" id="UP001523392"/>
    </source>
</evidence>
<keyword evidence="3" id="KW-0808">Transferase</keyword>
<dbReference type="InterPro" id="IPR029063">
    <property type="entry name" value="SAM-dependent_MTases_sf"/>
</dbReference>
<comment type="catalytic activity">
    <reaction evidence="4">
        <text>a 2'-deoxyadenosine in DNA + S-adenosyl-L-methionine = an N(6)-methyl-2'-deoxyadenosine in DNA + S-adenosyl-L-homocysteine + H(+)</text>
        <dbReference type="Rhea" id="RHEA:15197"/>
        <dbReference type="Rhea" id="RHEA-COMP:12418"/>
        <dbReference type="Rhea" id="RHEA-COMP:12419"/>
        <dbReference type="ChEBI" id="CHEBI:15378"/>
        <dbReference type="ChEBI" id="CHEBI:57856"/>
        <dbReference type="ChEBI" id="CHEBI:59789"/>
        <dbReference type="ChEBI" id="CHEBI:90615"/>
        <dbReference type="ChEBI" id="CHEBI:90616"/>
        <dbReference type="EC" id="2.1.1.72"/>
    </reaction>
</comment>
<evidence type="ECO:0000256" key="1">
    <source>
        <dbReference type="ARBA" id="ARBA00011900"/>
    </source>
</evidence>
<sequence length="113" mass="12142">MSGASRVTRHKGRGIETEHPAVFPVALPEFLIQAYTDEGEVVFEPFAGSGTTILAGQRTGRRVRAIELAPAYVDLAIARWRPLHPDLSVTLAEDGRDYDAVAAARVEAIADAA</sequence>
<evidence type="ECO:0000256" key="4">
    <source>
        <dbReference type="ARBA" id="ARBA00047942"/>
    </source>
</evidence>
<evidence type="ECO:0000259" key="5">
    <source>
        <dbReference type="Pfam" id="PF01555"/>
    </source>
</evidence>
<dbReference type="SUPFAM" id="SSF53335">
    <property type="entry name" value="S-adenosyl-L-methionine-dependent methyltransferases"/>
    <property type="match status" value="1"/>
</dbReference>
<accession>A0ABT1D006</accession>
<reference evidence="6 7" key="1">
    <citation type="submission" date="2021-12" db="EMBL/GenBank/DDBJ databases">
        <title>Siccirubricoccus leaddurans sp. nov., a high concentration Zn2+ tolerance bacterium.</title>
        <authorList>
            <person name="Cao Y."/>
        </authorList>
    </citation>
    <scope>NUCLEOTIDE SEQUENCE [LARGE SCALE GENOMIC DNA]</scope>
    <source>
        <strain evidence="6 7">KC 17139</strain>
    </source>
</reference>
<evidence type="ECO:0000256" key="3">
    <source>
        <dbReference type="ARBA" id="ARBA00022679"/>
    </source>
</evidence>
<protein>
    <recommendedName>
        <fullName evidence="1">site-specific DNA-methyltransferase (adenine-specific)</fullName>
        <ecNumber evidence="1">2.1.1.72</ecNumber>
    </recommendedName>
</protein>
<dbReference type="Pfam" id="PF01555">
    <property type="entry name" value="N6_N4_Mtase"/>
    <property type="match status" value="1"/>
</dbReference>
<feature type="domain" description="DNA methylase N-4/N-6" evidence="5">
    <location>
        <begin position="10"/>
        <end position="76"/>
    </location>
</feature>
<dbReference type="Gene3D" id="3.40.50.150">
    <property type="entry name" value="Vaccinia Virus protein VP39"/>
    <property type="match status" value="1"/>
</dbReference>
<evidence type="ECO:0000256" key="2">
    <source>
        <dbReference type="ARBA" id="ARBA00022603"/>
    </source>
</evidence>
<keyword evidence="2" id="KW-0489">Methyltransferase</keyword>
<name>A0ABT1D006_9PROT</name>
<gene>
    <name evidence="6" type="ORF">JYK14_03460</name>
</gene>
<dbReference type="EMBL" id="JAFIRR010000016">
    <property type="protein sequence ID" value="MCO6415233.1"/>
    <property type="molecule type" value="Genomic_DNA"/>
</dbReference>
<keyword evidence="7" id="KW-1185">Reference proteome</keyword>
<dbReference type="InterPro" id="IPR001091">
    <property type="entry name" value="RM_Methyltransferase"/>
</dbReference>
<dbReference type="RefSeq" id="WP_252951829.1">
    <property type="nucleotide sequence ID" value="NZ_JAFIRR010000016.1"/>
</dbReference>
<dbReference type="InterPro" id="IPR002941">
    <property type="entry name" value="DNA_methylase_N4/N6"/>
</dbReference>